<evidence type="ECO:0000259" key="1">
    <source>
        <dbReference type="PROSITE" id="PS51186"/>
    </source>
</evidence>
<dbReference type="Proteomes" id="UP001066455">
    <property type="component" value="Unassembled WGS sequence"/>
</dbReference>
<name>A0AA90EU84_9BACI</name>
<dbReference type="PROSITE" id="PS51186">
    <property type="entry name" value="GNAT"/>
    <property type="match status" value="1"/>
</dbReference>
<dbReference type="GO" id="GO:0016747">
    <property type="term" value="F:acyltransferase activity, transferring groups other than amino-acyl groups"/>
    <property type="evidence" value="ECO:0007669"/>
    <property type="project" value="InterPro"/>
</dbReference>
<dbReference type="RefSeq" id="WP_268301714.1">
    <property type="nucleotide sequence ID" value="NZ_JALAJL010000178.1"/>
</dbReference>
<dbReference type="SUPFAM" id="SSF55729">
    <property type="entry name" value="Acyl-CoA N-acyltransferases (Nat)"/>
    <property type="match status" value="1"/>
</dbReference>
<dbReference type="Gene3D" id="3.40.630.30">
    <property type="match status" value="1"/>
</dbReference>
<dbReference type="PANTHER" id="PTHR43415:SF3">
    <property type="entry name" value="GNAT-FAMILY ACETYLTRANSFERASE"/>
    <property type="match status" value="1"/>
</dbReference>
<gene>
    <name evidence="2" type="ORF">MOE73_16430</name>
</gene>
<protein>
    <submittedName>
        <fullName evidence="2">GNAT family N-acetyltransferase</fullName>
    </submittedName>
</protein>
<organism evidence="2 3">
    <name type="scientific">Bacillus haynesii</name>
    <dbReference type="NCBI Taxonomy" id="1925021"/>
    <lineage>
        <taxon>Bacteria</taxon>
        <taxon>Bacillati</taxon>
        <taxon>Bacillota</taxon>
        <taxon>Bacilli</taxon>
        <taxon>Bacillales</taxon>
        <taxon>Bacillaceae</taxon>
        <taxon>Bacillus</taxon>
    </lineage>
</organism>
<evidence type="ECO:0000313" key="2">
    <source>
        <dbReference type="EMBL" id="MCY9281651.1"/>
    </source>
</evidence>
<accession>A0AA90EU84</accession>
<proteinExistence type="predicted"/>
<dbReference type="AlphaFoldDB" id="A0AA90EU84"/>
<dbReference type="PANTHER" id="PTHR43415">
    <property type="entry name" value="SPERMIDINE N(1)-ACETYLTRANSFERASE"/>
    <property type="match status" value="1"/>
</dbReference>
<reference evidence="2" key="1">
    <citation type="submission" date="2022-02" db="EMBL/GenBank/DDBJ databases">
        <title>Crop Bioprotection Bacillus Genome Sequencing.</title>
        <authorList>
            <person name="Dunlap C."/>
        </authorList>
    </citation>
    <scope>NUCLEOTIDE SEQUENCE</scope>
    <source>
        <strain evidence="2">T20C14</strain>
    </source>
</reference>
<dbReference type="InterPro" id="IPR016181">
    <property type="entry name" value="Acyl_CoA_acyltransferase"/>
</dbReference>
<dbReference type="EMBL" id="JALAXI010000014">
    <property type="protein sequence ID" value="MCY9281651.1"/>
    <property type="molecule type" value="Genomic_DNA"/>
</dbReference>
<sequence length="166" mass="19351">MLDHSSIINLRYSTVNDLEFVCELEADQENARFIIPWSMYIHKKALEDKDILHLIIEERTSHEPVGYIIIAGLENPNKSLELRRITIAKKGKGYGKEAFKIIKNWAFHVFNANRLWLDVKEDNLRALRLYQKQGFVLEGTLRECIKNGDGYDSLHVMSILRGEYTE</sequence>
<dbReference type="Pfam" id="PF13302">
    <property type="entry name" value="Acetyltransf_3"/>
    <property type="match status" value="1"/>
</dbReference>
<evidence type="ECO:0000313" key="3">
    <source>
        <dbReference type="Proteomes" id="UP001066455"/>
    </source>
</evidence>
<dbReference type="CDD" id="cd04301">
    <property type="entry name" value="NAT_SF"/>
    <property type="match status" value="1"/>
</dbReference>
<dbReference type="InterPro" id="IPR000182">
    <property type="entry name" value="GNAT_dom"/>
</dbReference>
<comment type="caution">
    <text evidence="2">The sequence shown here is derived from an EMBL/GenBank/DDBJ whole genome shotgun (WGS) entry which is preliminary data.</text>
</comment>
<feature type="domain" description="N-acetyltransferase" evidence="1">
    <location>
        <begin position="8"/>
        <end position="163"/>
    </location>
</feature>